<evidence type="ECO:0000313" key="4">
    <source>
        <dbReference type="EMBL" id="GGK98556.1"/>
    </source>
</evidence>
<organism evidence="4 5">
    <name type="scientific">Mangrovihabitans endophyticus</name>
    <dbReference type="NCBI Taxonomy" id="1751298"/>
    <lineage>
        <taxon>Bacteria</taxon>
        <taxon>Bacillati</taxon>
        <taxon>Actinomycetota</taxon>
        <taxon>Actinomycetes</taxon>
        <taxon>Micromonosporales</taxon>
        <taxon>Micromonosporaceae</taxon>
        <taxon>Mangrovihabitans</taxon>
    </lineage>
</organism>
<dbReference type="InterPro" id="IPR026881">
    <property type="entry name" value="WYL_dom"/>
</dbReference>
<proteinExistence type="predicted"/>
<dbReference type="AlphaFoldDB" id="A0A8J3C271"/>
<dbReference type="Proteomes" id="UP000656042">
    <property type="component" value="Unassembled WGS sequence"/>
</dbReference>
<dbReference type="Pfam" id="PF13625">
    <property type="entry name" value="Helicase_C_3"/>
    <property type="match status" value="1"/>
</dbReference>
<keyword evidence="5" id="KW-1185">Reference proteome</keyword>
<dbReference type="PROSITE" id="PS52050">
    <property type="entry name" value="WYL"/>
    <property type="match status" value="1"/>
</dbReference>
<accession>A0A8J3C271</accession>
<sequence length="805" mass="84868">MATTFADRLRSLTDEALGALIQLRPDLVVPVPSDLSALAARAQSRSSVARCLDTLDEFTLAILDAARLSRDAHGGVITVDAIVAQAAGADDADVRVAVDRLRARFLLHGPTDALHLVGAVEEVTSPYPAGLGRPAEMLEPQTAALAADRAKLRRTVLAAPAGARAVLDRLTAGPPIGSLNSAAMAEPVRWLVDNHVLVRVSDVGRMPHPAGELVELPREVGLLLRRETGPLGRLRARPPTPTEPVRNPAAVDSAGAGQVMEAVRNAEALLEALAAEPAPVLRTGGMGVRDLRRLARSLSLDERSVALLVEVTYAAGLLGEGGAASGSRAVHNGRATGTVDETFLPTTSYDLWRALPPAQRWESLARSWLAMPRQPGLVGQRDDRDRPINALSPDAERPGAPTARREALTTLAELPEGTAPGDAAVLELLAWQAPRRAKGREGTHRDALSGAAALGVTALGALTTYARVFLTDPVDEGDPLGVRGHPDAPGDTARALDHLLPSPVDHVLVQADLSVVVPGPPEPELAAELDVVAELESAGGASVHRITPASVRRALDSGYGAGDLHALFARRSRTPIPQAMTYLIDDTARRHGGLRAGPARAYLRSDDEALLTEVLADKRLSALGQRRLAPTVLICGYDQARLLAALRDAGYAPVAEDADGGMVLSRPRARRAPGRAPAATRPTDHPPVVLSGPRLAGVVEQIRRGDAAARATRRAPVTLRGATSTRTTGLTSVQAHGQAMAVLQQAVRDKARVWVGYVDSHGATLSRLVRPVSLSAGYLRAEDDRTETLHTFALHRITAAVAEEG</sequence>
<protein>
    <recommendedName>
        <fullName evidence="6">Helicase conserved C-terminal domain-containing protein</fullName>
    </recommendedName>
</protein>
<evidence type="ECO:0000256" key="1">
    <source>
        <dbReference type="SAM" id="MobiDB-lite"/>
    </source>
</evidence>
<dbReference type="Pfam" id="PF13280">
    <property type="entry name" value="WYL"/>
    <property type="match status" value="1"/>
</dbReference>
<feature type="region of interest" description="Disordered" evidence="1">
    <location>
        <begin position="375"/>
        <end position="403"/>
    </location>
</feature>
<gene>
    <name evidence="4" type="ORF">GCM10012284_36040</name>
</gene>
<evidence type="ECO:0000259" key="2">
    <source>
        <dbReference type="Pfam" id="PF13280"/>
    </source>
</evidence>
<reference evidence="4" key="1">
    <citation type="journal article" date="2014" name="Int. J. Syst. Evol. Microbiol.">
        <title>Complete genome sequence of Corynebacterium casei LMG S-19264T (=DSM 44701T), isolated from a smear-ripened cheese.</title>
        <authorList>
            <consortium name="US DOE Joint Genome Institute (JGI-PGF)"/>
            <person name="Walter F."/>
            <person name="Albersmeier A."/>
            <person name="Kalinowski J."/>
            <person name="Ruckert C."/>
        </authorList>
    </citation>
    <scope>NUCLEOTIDE SEQUENCE</scope>
    <source>
        <strain evidence="4">CGMCC 4.7299</strain>
    </source>
</reference>
<reference evidence="4" key="2">
    <citation type="submission" date="2020-09" db="EMBL/GenBank/DDBJ databases">
        <authorList>
            <person name="Sun Q."/>
            <person name="Zhou Y."/>
        </authorList>
    </citation>
    <scope>NUCLEOTIDE SEQUENCE</scope>
    <source>
        <strain evidence="4">CGMCC 4.7299</strain>
    </source>
</reference>
<dbReference type="RefSeq" id="WP_189080384.1">
    <property type="nucleotide sequence ID" value="NZ_BMMX01000015.1"/>
</dbReference>
<feature type="region of interest" description="Disordered" evidence="1">
    <location>
        <begin position="666"/>
        <end position="691"/>
    </location>
</feature>
<evidence type="ECO:0000259" key="3">
    <source>
        <dbReference type="Pfam" id="PF13625"/>
    </source>
</evidence>
<feature type="domain" description="WYL" evidence="2">
    <location>
        <begin position="739"/>
        <end position="800"/>
    </location>
</feature>
<comment type="caution">
    <text evidence="4">The sequence shown here is derived from an EMBL/GenBank/DDBJ whole genome shotgun (WGS) entry which is preliminary data.</text>
</comment>
<dbReference type="EMBL" id="BMMX01000015">
    <property type="protein sequence ID" value="GGK98556.1"/>
    <property type="molecule type" value="Genomic_DNA"/>
</dbReference>
<evidence type="ECO:0000313" key="5">
    <source>
        <dbReference type="Proteomes" id="UP000656042"/>
    </source>
</evidence>
<dbReference type="InterPro" id="IPR032830">
    <property type="entry name" value="XPB/Ssl2_N"/>
</dbReference>
<evidence type="ECO:0008006" key="6">
    <source>
        <dbReference type="Google" id="ProtNLM"/>
    </source>
</evidence>
<name>A0A8J3C271_9ACTN</name>
<feature type="domain" description="Helicase XPB/Ssl2 N-terminal" evidence="3">
    <location>
        <begin position="507"/>
        <end position="629"/>
    </location>
</feature>